<evidence type="ECO:0000313" key="7">
    <source>
        <dbReference type="EMBL" id="POR34176.1"/>
    </source>
</evidence>
<dbReference type="GO" id="GO:0071034">
    <property type="term" value="P:CUT catabolic process"/>
    <property type="evidence" value="ECO:0007669"/>
    <property type="project" value="TreeGrafter"/>
</dbReference>
<dbReference type="SUPFAM" id="SSF54791">
    <property type="entry name" value="Eukaryotic type KH-domain (KH-domain type I)"/>
    <property type="match status" value="1"/>
</dbReference>
<dbReference type="FunFam" id="2.40.50.140:FF:000127">
    <property type="entry name" value="Exosome complex component RRP40"/>
    <property type="match status" value="1"/>
</dbReference>
<dbReference type="Gene3D" id="2.40.50.140">
    <property type="entry name" value="Nucleic acid-binding proteins"/>
    <property type="match status" value="1"/>
</dbReference>
<dbReference type="GO" id="GO:0071038">
    <property type="term" value="P:TRAMP-dependent tRNA surveillance pathway"/>
    <property type="evidence" value="ECO:0007669"/>
    <property type="project" value="TreeGrafter"/>
</dbReference>
<comment type="caution">
    <text evidence="7">The sequence shown here is derived from an EMBL/GenBank/DDBJ whole genome shotgun (WGS) entry which is preliminary data.</text>
</comment>
<sequence>TCGAEIERGDPRESVIGRPWRGVFCGRRDRGSAVFREQAVRVRVLIATERLQLGIYRTHPSRPDSGLVAAPPPAIELLGPPRGWEAGGTDFADTSSATMALEPVFVLPGDHIDPSLIPSHPNKALRLGPGLRHVPPNDILPTLAGQLVTDRQKNAIRVETSEGHYIPRVGELVIGTVNKSAAEVYYVFLSDHTAPVLLPQLSFESATRKTRPMLAPGALVYARVSLANKHMDPEIECVSATTGKSDGLGPLAGGMLFDISIGMARRLMLPETATDGKVAVLDEFASLGLQFETATGRNGKIWVDSHSAKTVIAVGRAIQETDEKRLGVEDQKKLVKKFVKELS</sequence>
<dbReference type="Gene3D" id="2.40.50.100">
    <property type="match status" value="1"/>
</dbReference>
<reference evidence="7 8" key="1">
    <citation type="submission" date="2018-01" db="EMBL/GenBank/DDBJ databases">
        <title>Harnessing the power of phylogenomics to disentangle the directionality and signatures of interkingdom host jumping in the parasitic fungal genus Tolypocladium.</title>
        <authorList>
            <person name="Quandt C.A."/>
            <person name="Patterson W."/>
            <person name="Spatafora J.W."/>
        </authorList>
    </citation>
    <scope>NUCLEOTIDE SEQUENCE [LARGE SCALE GENOMIC DNA]</scope>
    <source>
        <strain evidence="7 8">NRBC 100945</strain>
    </source>
</reference>
<keyword evidence="3" id="KW-0271">Exosome</keyword>
<dbReference type="GO" id="GO:0000467">
    <property type="term" value="P:exonucleolytic trimming to generate mature 3'-end of 5.8S rRNA from tricistronic rRNA transcript (SSU-rRNA, 5.8S rRNA, LSU-rRNA)"/>
    <property type="evidence" value="ECO:0007669"/>
    <property type="project" value="TreeGrafter"/>
</dbReference>
<feature type="domain" description="Exosome complex exonuclease Rrp40 N-terminal" evidence="6">
    <location>
        <begin position="125"/>
        <end position="161"/>
    </location>
</feature>
<dbReference type="PANTHER" id="PTHR21321:SF1">
    <property type="entry name" value="EXOSOME COMPLEX COMPONENT RRP40"/>
    <property type="match status" value="1"/>
</dbReference>
<dbReference type="InterPro" id="IPR012340">
    <property type="entry name" value="NA-bd_OB-fold"/>
</dbReference>
<organism evidence="7 8">
    <name type="scientific">Tolypocladium paradoxum</name>
    <dbReference type="NCBI Taxonomy" id="94208"/>
    <lineage>
        <taxon>Eukaryota</taxon>
        <taxon>Fungi</taxon>
        <taxon>Dikarya</taxon>
        <taxon>Ascomycota</taxon>
        <taxon>Pezizomycotina</taxon>
        <taxon>Sordariomycetes</taxon>
        <taxon>Hypocreomycetidae</taxon>
        <taxon>Hypocreales</taxon>
        <taxon>Ophiocordycipitaceae</taxon>
        <taxon>Tolypocladium</taxon>
    </lineage>
</organism>
<dbReference type="SUPFAM" id="SSF50249">
    <property type="entry name" value="Nucleic acid-binding proteins"/>
    <property type="match status" value="1"/>
</dbReference>
<dbReference type="AlphaFoldDB" id="A0A2S4KVF5"/>
<feature type="non-terminal residue" evidence="7">
    <location>
        <position position="1"/>
    </location>
</feature>
<evidence type="ECO:0000259" key="6">
    <source>
        <dbReference type="Pfam" id="PF18311"/>
    </source>
</evidence>
<dbReference type="Pfam" id="PF18311">
    <property type="entry name" value="Rrp40_N"/>
    <property type="match status" value="1"/>
</dbReference>
<dbReference type="Pfam" id="PF15985">
    <property type="entry name" value="KH_6"/>
    <property type="match status" value="1"/>
</dbReference>
<dbReference type="InterPro" id="IPR004088">
    <property type="entry name" value="KH_dom_type_1"/>
</dbReference>
<dbReference type="GO" id="GO:0034475">
    <property type="term" value="P:U4 snRNA 3'-end processing"/>
    <property type="evidence" value="ECO:0007669"/>
    <property type="project" value="TreeGrafter"/>
</dbReference>
<dbReference type="EMBL" id="PKSG01000565">
    <property type="protein sequence ID" value="POR34176.1"/>
    <property type="molecule type" value="Genomic_DNA"/>
</dbReference>
<dbReference type="FunFam" id="2.40.50.100:FF:000073">
    <property type="entry name" value="Putative Exosome complex component RRP40"/>
    <property type="match status" value="1"/>
</dbReference>
<evidence type="ECO:0000313" key="8">
    <source>
        <dbReference type="Proteomes" id="UP000237481"/>
    </source>
</evidence>
<evidence type="ECO:0000259" key="5">
    <source>
        <dbReference type="Pfam" id="PF15985"/>
    </source>
</evidence>
<comment type="subcellular location">
    <subcellularLocation>
        <location evidence="1">Nucleus</location>
    </subcellularLocation>
</comment>
<keyword evidence="2" id="KW-0963">Cytoplasm</keyword>
<accession>A0A2S4KVF5</accession>
<dbReference type="GO" id="GO:0003723">
    <property type="term" value="F:RNA binding"/>
    <property type="evidence" value="ECO:0007669"/>
    <property type="project" value="UniProtKB-KW"/>
</dbReference>
<keyword evidence="4" id="KW-0694">RNA-binding</keyword>
<dbReference type="GO" id="GO:0000177">
    <property type="term" value="C:cytoplasmic exosome (RNase complex)"/>
    <property type="evidence" value="ECO:0007669"/>
    <property type="project" value="TreeGrafter"/>
</dbReference>
<dbReference type="InterPro" id="IPR036612">
    <property type="entry name" value="KH_dom_type_1_sf"/>
</dbReference>
<protein>
    <submittedName>
        <fullName evidence="7">Exosome complex component rrp40</fullName>
    </submittedName>
</protein>
<evidence type="ECO:0000256" key="1">
    <source>
        <dbReference type="ARBA" id="ARBA00004123"/>
    </source>
</evidence>
<dbReference type="GO" id="GO:0071035">
    <property type="term" value="P:nuclear polyadenylation-dependent rRNA catabolic process"/>
    <property type="evidence" value="ECO:0007669"/>
    <property type="project" value="TreeGrafter"/>
</dbReference>
<dbReference type="InterPro" id="IPR041054">
    <property type="entry name" value="Rrp40_N_euk"/>
</dbReference>
<name>A0A2S4KVF5_9HYPO</name>
<dbReference type="GO" id="GO:0071051">
    <property type="term" value="P:poly(A)-dependent snoRNA 3'-end processing"/>
    <property type="evidence" value="ECO:0007669"/>
    <property type="project" value="TreeGrafter"/>
</dbReference>
<evidence type="ECO:0000256" key="4">
    <source>
        <dbReference type="ARBA" id="ARBA00022884"/>
    </source>
</evidence>
<feature type="domain" description="K Homology" evidence="5">
    <location>
        <begin position="254"/>
        <end position="308"/>
    </location>
</feature>
<dbReference type="InterPro" id="IPR026699">
    <property type="entry name" value="Exosome_RNA_bind1/RRP40/RRP4"/>
</dbReference>
<dbReference type="STRING" id="94208.A0A2S4KVF5"/>
<evidence type="ECO:0000256" key="2">
    <source>
        <dbReference type="ARBA" id="ARBA00022490"/>
    </source>
</evidence>
<dbReference type="InterPro" id="IPR049469">
    <property type="entry name" value="RRP40_KH-I"/>
</dbReference>
<evidence type="ECO:0000256" key="3">
    <source>
        <dbReference type="ARBA" id="ARBA00022835"/>
    </source>
</evidence>
<dbReference type="GO" id="GO:0000176">
    <property type="term" value="C:nuclear exosome (RNase complex)"/>
    <property type="evidence" value="ECO:0007669"/>
    <property type="project" value="TreeGrafter"/>
</dbReference>
<keyword evidence="8" id="KW-1185">Reference proteome</keyword>
<gene>
    <name evidence="7" type="ORF">TPAR_05627</name>
</gene>
<dbReference type="PANTHER" id="PTHR21321">
    <property type="entry name" value="PNAS-3 RELATED"/>
    <property type="match status" value="1"/>
</dbReference>
<proteinExistence type="predicted"/>
<dbReference type="CDD" id="cd22526">
    <property type="entry name" value="KH-I_Rrp40"/>
    <property type="match status" value="1"/>
</dbReference>
<dbReference type="Proteomes" id="UP000237481">
    <property type="component" value="Unassembled WGS sequence"/>
</dbReference>
<dbReference type="Gene3D" id="3.30.1370.10">
    <property type="entry name" value="K Homology domain, type 1"/>
    <property type="match status" value="1"/>
</dbReference>
<dbReference type="OrthoDB" id="340500at2759"/>
<dbReference type="Pfam" id="PF21262">
    <property type="entry name" value="RRP40_S1"/>
    <property type="match status" value="1"/>
</dbReference>